<reference evidence="1 2" key="1">
    <citation type="submission" date="2024-03" db="EMBL/GenBank/DDBJ databases">
        <title>The Acrasis kona genome and developmental transcriptomes reveal deep origins of eukaryotic multicellular pathways.</title>
        <authorList>
            <person name="Sheikh S."/>
            <person name="Fu C.-J."/>
            <person name="Brown M.W."/>
            <person name="Baldauf S.L."/>
        </authorList>
    </citation>
    <scope>NUCLEOTIDE SEQUENCE [LARGE SCALE GENOMIC DNA]</scope>
    <source>
        <strain evidence="1 2">ATCC MYA-3509</strain>
    </source>
</reference>
<dbReference type="InterPro" id="IPR013877">
    <property type="entry name" value="YAP-bd/ALF4/Glomulin"/>
</dbReference>
<dbReference type="AlphaFoldDB" id="A0AAW2Z877"/>
<sequence>MTEEMYPSLFSIYTVTNNEDICHDAIKQMEEVVQKISTKEDYAKEIVLDIFKPLLRVYTITSTKNSIIDQHMHDLSKNLLELLSQIASPREVYSVIMEHFSLGCTSKLLDSLMLDRTNDYAHDIDMLDNCLLILVHLLNTVLLRTTSKRDTFVKNIFVTITEVLSLQVISPTMSELNDPERLEEINKQRDLSERRYSKFCQSIILITSTISKSFNNKSLLDIQLESKTFREHHLVLYMCFNNLAKIFSSDELIQKLSSEAIDFMKVISNCNCPYLYLMGYAQRELMTRDLKNKSIQEEMELFGELIDSDDEEGHDEKELNINHLGLAIFSHLVNIGVESERYDHTCALDPVHNLLLNRTYICNMLQSPIPCYSKIAKDQLYILLDRVPSGSMILQSENKQKDFLVSTSKNESGVKTRLDEIRGKVDHLFKINVLVDHFNLAQSLLNFVASCPDDTQRNDAFNVMNMYIDKFNDDGRFEILRNVIITCPFKSITGLLVLRLKDELRLEYDSVLNYIKNKKINVERPYQPGQPNSVIPSERVVPQVQMDAKTVSQIKIHVQDSKAFLQKGRCCSFVLEVILKNLWTVSEPVSEEDVDLIMHCLNVIYFLLLRDGHVNATGVMESSFLDNLKNKVLTPIRISVDDLLQELTSTEKTSEEDDVDTDDLNLSDLEEDEDMDEFDRQAVAELRERIINKKNRVFFQVSQEEKQKIKLRLYVLLDMLDDLDKLI</sequence>
<proteinExistence type="predicted"/>
<dbReference type="InterPro" id="IPR019516">
    <property type="entry name" value="Glomulin/ALF4"/>
</dbReference>
<dbReference type="Pfam" id="PF08568">
    <property type="entry name" value="Kinetochor_Ybp2"/>
    <property type="match status" value="1"/>
</dbReference>
<dbReference type="EMBL" id="JAOPGA020001109">
    <property type="protein sequence ID" value="KAL0485145.1"/>
    <property type="molecule type" value="Genomic_DNA"/>
</dbReference>
<dbReference type="Proteomes" id="UP001431209">
    <property type="component" value="Unassembled WGS sequence"/>
</dbReference>
<dbReference type="GO" id="GO:0005737">
    <property type="term" value="C:cytoplasm"/>
    <property type="evidence" value="ECO:0007669"/>
    <property type="project" value="TreeGrafter"/>
</dbReference>
<dbReference type="PANTHER" id="PTHR15430">
    <property type="entry name" value="GLOMULIN"/>
    <property type="match status" value="1"/>
</dbReference>
<accession>A0AAW2Z877</accession>
<name>A0AAW2Z877_9EUKA</name>
<organism evidence="1 2">
    <name type="scientific">Acrasis kona</name>
    <dbReference type="NCBI Taxonomy" id="1008807"/>
    <lineage>
        <taxon>Eukaryota</taxon>
        <taxon>Discoba</taxon>
        <taxon>Heterolobosea</taxon>
        <taxon>Tetramitia</taxon>
        <taxon>Eutetramitia</taxon>
        <taxon>Acrasidae</taxon>
        <taxon>Acrasis</taxon>
    </lineage>
</organism>
<dbReference type="PANTHER" id="PTHR15430:SF1">
    <property type="entry name" value="GLOMULIN"/>
    <property type="match status" value="1"/>
</dbReference>
<comment type="caution">
    <text evidence="1">The sequence shown here is derived from an EMBL/GenBank/DDBJ whole genome shotgun (WGS) entry which is preliminary data.</text>
</comment>
<protein>
    <submittedName>
        <fullName evidence="1">Uncharacterized protein</fullName>
    </submittedName>
</protein>
<evidence type="ECO:0000313" key="2">
    <source>
        <dbReference type="Proteomes" id="UP001431209"/>
    </source>
</evidence>
<evidence type="ECO:0000313" key="1">
    <source>
        <dbReference type="EMBL" id="KAL0485145.1"/>
    </source>
</evidence>
<gene>
    <name evidence="1" type="ORF">AKO1_004335</name>
</gene>
<dbReference type="GO" id="GO:0055105">
    <property type="term" value="F:ubiquitin-protein transferase inhibitor activity"/>
    <property type="evidence" value="ECO:0007669"/>
    <property type="project" value="TreeGrafter"/>
</dbReference>
<keyword evidence="2" id="KW-1185">Reference proteome</keyword>